<dbReference type="AlphaFoldDB" id="A0AA43TTK6"/>
<dbReference type="EMBL" id="JAPUFD010000006">
    <property type="protein sequence ID" value="MDI1487683.1"/>
    <property type="molecule type" value="Genomic_DNA"/>
</dbReference>
<feature type="compositionally biased region" description="Low complexity" evidence="3">
    <location>
        <begin position="15"/>
        <end position="28"/>
    </location>
</feature>
<name>A0AA43TTK6_9LECA</name>
<organism evidence="5 6">
    <name type="scientific">Ramalina farinacea</name>
    <dbReference type="NCBI Taxonomy" id="258253"/>
    <lineage>
        <taxon>Eukaryota</taxon>
        <taxon>Fungi</taxon>
        <taxon>Dikarya</taxon>
        <taxon>Ascomycota</taxon>
        <taxon>Pezizomycotina</taxon>
        <taxon>Lecanoromycetes</taxon>
        <taxon>OSLEUM clade</taxon>
        <taxon>Lecanoromycetidae</taxon>
        <taxon>Lecanorales</taxon>
        <taxon>Lecanorineae</taxon>
        <taxon>Ramalinaceae</taxon>
        <taxon>Ramalina</taxon>
    </lineage>
</organism>
<evidence type="ECO:0000259" key="4">
    <source>
        <dbReference type="PROSITE" id="PS51279"/>
    </source>
</evidence>
<feature type="domain" description="BCNT-C" evidence="4">
    <location>
        <begin position="296"/>
        <end position="378"/>
    </location>
</feature>
<evidence type="ECO:0000313" key="5">
    <source>
        <dbReference type="EMBL" id="MDI1487683.1"/>
    </source>
</evidence>
<evidence type="ECO:0000256" key="1">
    <source>
        <dbReference type="ARBA" id="ARBA00010465"/>
    </source>
</evidence>
<dbReference type="PANTHER" id="PTHR48407:SF1">
    <property type="entry name" value="CRANIOFACIAL DEVELOPMENT PROTEIN 1"/>
    <property type="match status" value="1"/>
</dbReference>
<dbReference type="PROSITE" id="PS51279">
    <property type="entry name" value="BCNT_C"/>
    <property type="match status" value="1"/>
</dbReference>
<dbReference type="InterPro" id="IPR011421">
    <property type="entry name" value="BCNT-C"/>
</dbReference>
<protein>
    <recommendedName>
        <fullName evidence="2">SWR1-complex protein 5</fullName>
    </recommendedName>
</protein>
<dbReference type="PANTHER" id="PTHR48407">
    <property type="entry name" value="CRANIOFACIAL DEVELOPMENT PROTEIN 1"/>
    <property type="match status" value="1"/>
</dbReference>
<sequence length="386" mass="41377">MPPALPPEDDEEYNSASDSDFDASASPSTGEESDEASEAIPAKAKARGKPTKRKTDTDGDLEMGSGDEGIIAQGMKKKRKTVKGKGKKDGTQPDEAGGEGDDEDQGGEGVGIRARLRSGRGGSKRQDDSHKKQSSTTSTVTANIDDIWARMNAPRNSTQPPNQTPPSPPPPTTKENAPSTPIPPSSKDIPAPDRASSENTNNNNNSTIQIPHTYNFAGETHTSYKPVPRSSKEAQTYLATLADTSSHAPTKIPTTSLRRPLARHNLLDPNPTRLIAGMPSQPRADLPASIGGNGTLALTSKVEPWKPGRKKRGAEKINTVEKSKMDWEAEVERQGLREELDRAEKAGGSYLGRMEFLGRVEGRGEERDRVERLKGMGAQANTVGGV</sequence>
<comment type="caution">
    <text evidence="5">The sequence shown here is derived from an EMBL/GenBank/DDBJ whole genome shotgun (WGS) entry which is preliminary data.</text>
</comment>
<reference evidence="5" key="1">
    <citation type="journal article" date="2023" name="Genome Biol. Evol.">
        <title>First Whole Genome Sequence and Flow Cytometry Genome Size Data for the Lichen-Forming Fungus Ramalina farinacea (Ascomycota).</title>
        <authorList>
            <person name="Llewellyn T."/>
            <person name="Mian S."/>
            <person name="Hill R."/>
            <person name="Leitch I.J."/>
            <person name="Gaya E."/>
        </authorList>
    </citation>
    <scope>NUCLEOTIDE SEQUENCE</scope>
    <source>
        <strain evidence="5">LIQ254RAFAR</strain>
    </source>
</reference>
<feature type="compositionally biased region" description="Low complexity" evidence="3">
    <location>
        <begin position="197"/>
        <end position="207"/>
    </location>
</feature>
<dbReference type="Pfam" id="PF07572">
    <property type="entry name" value="BCNT"/>
    <property type="match status" value="1"/>
</dbReference>
<keyword evidence="6" id="KW-1185">Reference proteome</keyword>
<feature type="compositionally biased region" description="Pro residues" evidence="3">
    <location>
        <begin position="162"/>
        <end position="172"/>
    </location>
</feature>
<evidence type="ECO:0000256" key="2">
    <source>
        <dbReference type="ARBA" id="ARBA00019138"/>
    </source>
</evidence>
<accession>A0AA43TTK6</accession>
<gene>
    <name evidence="5" type="primary">SWC5</name>
    <name evidence="5" type="ORF">OHK93_006954</name>
</gene>
<feature type="region of interest" description="Disordered" evidence="3">
    <location>
        <begin position="1"/>
        <end position="257"/>
    </location>
</feature>
<feature type="compositionally biased region" description="Basic residues" evidence="3">
    <location>
        <begin position="75"/>
        <end position="86"/>
    </location>
</feature>
<feature type="compositionally biased region" description="Acidic residues" evidence="3">
    <location>
        <begin position="96"/>
        <end position="106"/>
    </location>
</feature>
<feature type="compositionally biased region" description="Polar residues" evidence="3">
    <location>
        <begin position="233"/>
        <end position="257"/>
    </location>
</feature>
<evidence type="ECO:0000256" key="3">
    <source>
        <dbReference type="SAM" id="MobiDB-lite"/>
    </source>
</evidence>
<dbReference type="GO" id="GO:0000812">
    <property type="term" value="C:Swr1 complex"/>
    <property type="evidence" value="ECO:0007669"/>
    <property type="project" value="TreeGrafter"/>
</dbReference>
<evidence type="ECO:0000313" key="6">
    <source>
        <dbReference type="Proteomes" id="UP001161017"/>
    </source>
</evidence>
<dbReference type="Proteomes" id="UP001161017">
    <property type="component" value="Unassembled WGS sequence"/>
</dbReference>
<proteinExistence type="inferred from homology"/>
<dbReference type="InterPro" id="IPR027124">
    <property type="entry name" value="Swc5/CFDP1/2"/>
</dbReference>
<comment type="similarity">
    <text evidence="1">Belongs to the SWC5 family.</text>
</comment>